<gene>
    <name evidence="3" type="ORF">EJB05_40467</name>
</gene>
<dbReference type="AlphaFoldDB" id="A0A5J9TRR5"/>
<dbReference type="EMBL" id="RWGY01000034">
    <property type="protein sequence ID" value="TVU13411.1"/>
    <property type="molecule type" value="Genomic_DNA"/>
</dbReference>
<organism evidence="3 4">
    <name type="scientific">Eragrostis curvula</name>
    <name type="common">weeping love grass</name>
    <dbReference type="NCBI Taxonomy" id="38414"/>
    <lineage>
        <taxon>Eukaryota</taxon>
        <taxon>Viridiplantae</taxon>
        <taxon>Streptophyta</taxon>
        <taxon>Embryophyta</taxon>
        <taxon>Tracheophyta</taxon>
        <taxon>Spermatophyta</taxon>
        <taxon>Magnoliopsida</taxon>
        <taxon>Liliopsida</taxon>
        <taxon>Poales</taxon>
        <taxon>Poaceae</taxon>
        <taxon>PACMAD clade</taxon>
        <taxon>Chloridoideae</taxon>
        <taxon>Eragrostideae</taxon>
        <taxon>Eragrostidinae</taxon>
        <taxon>Eragrostis</taxon>
    </lineage>
</organism>
<feature type="transmembrane region" description="Helical" evidence="2">
    <location>
        <begin position="21"/>
        <end position="39"/>
    </location>
</feature>
<evidence type="ECO:0000313" key="3">
    <source>
        <dbReference type="EMBL" id="TVU13411.1"/>
    </source>
</evidence>
<evidence type="ECO:0000256" key="2">
    <source>
        <dbReference type="SAM" id="Phobius"/>
    </source>
</evidence>
<reference evidence="3 4" key="1">
    <citation type="journal article" date="2019" name="Sci. Rep.">
        <title>A high-quality genome of Eragrostis curvula grass provides insights into Poaceae evolution and supports new strategies to enhance forage quality.</title>
        <authorList>
            <person name="Carballo J."/>
            <person name="Santos B.A.C.M."/>
            <person name="Zappacosta D."/>
            <person name="Garbus I."/>
            <person name="Selva J.P."/>
            <person name="Gallo C.A."/>
            <person name="Diaz A."/>
            <person name="Albertini E."/>
            <person name="Caccamo M."/>
            <person name="Echenique V."/>
        </authorList>
    </citation>
    <scope>NUCLEOTIDE SEQUENCE [LARGE SCALE GENOMIC DNA]</scope>
    <source>
        <strain evidence="4">cv. Victoria</strain>
        <tissue evidence="3">Leaf</tissue>
    </source>
</reference>
<feature type="compositionally biased region" description="Basic residues" evidence="1">
    <location>
        <begin position="213"/>
        <end position="223"/>
    </location>
</feature>
<feature type="compositionally biased region" description="Low complexity" evidence="1">
    <location>
        <begin position="156"/>
        <end position="179"/>
    </location>
</feature>
<feature type="non-terminal residue" evidence="3">
    <location>
        <position position="1"/>
    </location>
</feature>
<dbReference type="Gramene" id="TVU13411">
    <property type="protein sequence ID" value="TVU13411"/>
    <property type="gene ID" value="EJB05_40467"/>
</dbReference>
<evidence type="ECO:0000256" key="1">
    <source>
        <dbReference type="SAM" id="MobiDB-lite"/>
    </source>
</evidence>
<comment type="caution">
    <text evidence="3">The sequence shown here is derived from an EMBL/GenBank/DDBJ whole genome shotgun (WGS) entry which is preliminary data.</text>
</comment>
<protein>
    <submittedName>
        <fullName evidence="3">Uncharacterized protein</fullName>
    </submittedName>
</protein>
<keyword evidence="2" id="KW-1133">Transmembrane helix</keyword>
<evidence type="ECO:0000313" key="4">
    <source>
        <dbReference type="Proteomes" id="UP000324897"/>
    </source>
</evidence>
<feature type="region of interest" description="Disordered" evidence="1">
    <location>
        <begin position="131"/>
        <end position="189"/>
    </location>
</feature>
<sequence>MLRLSITKLGLPPISRMSYKLAELFQRTMCILLFGIFFIRSKLGGVMPWRRLSAIHFLFLLLKPRLLLNLLIILMRLSGAEFFLSASSLRMRMSPFELVFAESVGSSDFSLSEFATPKASSDVVSGKCVTPESSSDVSLSEFATPEPSSHKLSRNEPPIEIFSSPSEIELSSESDPLSPVEGGGGPFTFPPGSLVAIGRVYQPDSDASEGRRGRAKRGSRGCRPRGGSSSSRVTAKKKGGGLHCRDSSVDPEGPSSHFDAASHVERMLSSGVVDPVFRRPYSPSSGYDVDEFSIVYHMLLELGLIVKQEPDDGSP</sequence>
<keyword evidence="2" id="KW-0472">Membrane</keyword>
<proteinExistence type="predicted"/>
<keyword evidence="4" id="KW-1185">Reference proteome</keyword>
<dbReference type="Proteomes" id="UP000324897">
    <property type="component" value="Unassembled WGS sequence"/>
</dbReference>
<name>A0A5J9TRR5_9POAL</name>
<accession>A0A5J9TRR5</accession>
<keyword evidence="2" id="KW-0812">Transmembrane</keyword>
<feature type="region of interest" description="Disordered" evidence="1">
    <location>
        <begin position="202"/>
        <end position="258"/>
    </location>
</feature>